<reference evidence="2" key="1">
    <citation type="submission" date="2013-08" db="EMBL/GenBank/DDBJ databases">
        <authorList>
            <person name="Mendez C."/>
            <person name="Richter M."/>
            <person name="Ferrer M."/>
            <person name="Sanchez J."/>
        </authorList>
    </citation>
    <scope>NUCLEOTIDE SEQUENCE</scope>
</reference>
<comment type="caution">
    <text evidence="2">The sequence shown here is derived from an EMBL/GenBank/DDBJ whole genome shotgun (WGS) entry which is preliminary data.</text>
</comment>
<feature type="non-terminal residue" evidence="2">
    <location>
        <position position="1"/>
    </location>
</feature>
<dbReference type="Pfam" id="PF07687">
    <property type="entry name" value="M20_dimer"/>
    <property type="match status" value="1"/>
</dbReference>
<dbReference type="EMBL" id="AUZX01011375">
    <property type="protein sequence ID" value="EQD43781.1"/>
    <property type="molecule type" value="Genomic_DNA"/>
</dbReference>
<reference evidence="2" key="2">
    <citation type="journal article" date="2014" name="ISME J.">
        <title>Microbial stratification in low pH oxic and suboxic macroscopic growths along an acid mine drainage.</title>
        <authorList>
            <person name="Mendez-Garcia C."/>
            <person name="Mesa V."/>
            <person name="Sprenger R.R."/>
            <person name="Richter M."/>
            <person name="Diez M.S."/>
            <person name="Solano J."/>
            <person name="Bargiela R."/>
            <person name="Golyshina O.V."/>
            <person name="Manteca A."/>
            <person name="Ramos J.L."/>
            <person name="Gallego J.R."/>
            <person name="Llorente I."/>
            <person name="Martins Dos Santos V.A."/>
            <person name="Jensen O.N."/>
            <person name="Pelaez A.I."/>
            <person name="Sanchez J."/>
            <person name="Ferrer M."/>
        </authorList>
    </citation>
    <scope>NUCLEOTIDE SEQUENCE</scope>
</reference>
<dbReference type="GO" id="GO:0016787">
    <property type="term" value="F:hydrolase activity"/>
    <property type="evidence" value="ECO:0007669"/>
    <property type="project" value="UniProtKB-KW"/>
</dbReference>
<evidence type="ECO:0000259" key="1">
    <source>
        <dbReference type="Pfam" id="PF07687"/>
    </source>
</evidence>
<keyword evidence="2" id="KW-0378">Hydrolase</keyword>
<dbReference type="Gene3D" id="3.40.630.10">
    <property type="entry name" value="Zn peptidases"/>
    <property type="match status" value="1"/>
</dbReference>
<dbReference type="SUPFAM" id="SSF55031">
    <property type="entry name" value="Bacterial exopeptidase dimerisation domain"/>
    <property type="match status" value="1"/>
</dbReference>
<accession>T0Z6W2</accession>
<proteinExistence type="predicted"/>
<gene>
    <name evidence="2" type="ORF">B1A_15505</name>
</gene>
<organism evidence="2">
    <name type="scientific">mine drainage metagenome</name>
    <dbReference type="NCBI Taxonomy" id="410659"/>
    <lineage>
        <taxon>unclassified sequences</taxon>
        <taxon>metagenomes</taxon>
        <taxon>ecological metagenomes</taxon>
    </lineage>
</organism>
<sequence>LQTIVARETRPGEPVVLTVGSIQAGCKSNVISDHAIIELNVRTYSEPTRTSVLAAIHRIVDAECQASGTLQLAKYEPFSHFPLTTNDPDATTRVSAAFTSHFGERSQALPAQTASEDFSDIPNALGVPLCYWGIGGVDPETYRHYLWHNSGKVSTGRFRP</sequence>
<dbReference type="PANTHER" id="PTHR11014:SF63">
    <property type="entry name" value="METALLOPEPTIDASE, PUTATIVE (AFU_ORTHOLOGUE AFUA_6G09600)-RELATED"/>
    <property type="match status" value="1"/>
</dbReference>
<name>T0Z6W2_9ZZZZ</name>
<dbReference type="SUPFAM" id="SSF53187">
    <property type="entry name" value="Zn-dependent exopeptidases"/>
    <property type="match status" value="1"/>
</dbReference>
<dbReference type="PANTHER" id="PTHR11014">
    <property type="entry name" value="PEPTIDASE M20 FAMILY MEMBER"/>
    <property type="match status" value="1"/>
</dbReference>
<dbReference type="AlphaFoldDB" id="T0Z6W2"/>
<evidence type="ECO:0000313" key="2">
    <source>
        <dbReference type="EMBL" id="EQD43781.1"/>
    </source>
</evidence>
<dbReference type="InterPro" id="IPR017439">
    <property type="entry name" value="Amidohydrolase"/>
</dbReference>
<dbReference type="InterPro" id="IPR036264">
    <property type="entry name" value="Bact_exopeptidase_dim_dom"/>
</dbReference>
<dbReference type="InterPro" id="IPR011650">
    <property type="entry name" value="Peptidase_M20_dimer"/>
</dbReference>
<feature type="non-terminal residue" evidence="2">
    <location>
        <position position="160"/>
    </location>
</feature>
<protein>
    <submittedName>
        <fullName evidence="2">Amidohydrolase</fullName>
    </submittedName>
</protein>
<feature type="domain" description="Peptidase M20 dimerisation" evidence="1">
    <location>
        <begin position="15"/>
        <end position="64"/>
    </location>
</feature>
<dbReference type="Gene3D" id="3.30.70.360">
    <property type="match status" value="1"/>
</dbReference>